<reference evidence="2" key="1">
    <citation type="submission" date="2020-11" db="EMBL/GenBank/DDBJ databases">
        <title>Chlorella ohadii genome sequencing and assembly.</title>
        <authorList>
            <person name="Murik O."/>
            <person name="Treves H."/>
            <person name="Kedem I."/>
            <person name="Shotland Y."/>
            <person name="Kaplan A."/>
        </authorList>
    </citation>
    <scope>NUCLEOTIDE SEQUENCE</scope>
    <source>
        <strain evidence="2">1</strain>
    </source>
</reference>
<name>A0AAD5DH37_9CHLO</name>
<evidence type="ECO:0000313" key="2">
    <source>
        <dbReference type="EMBL" id="KAI7836203.1"/>
    </source>
</evidence>
<accession>A0AAD5DH37</accession>
<organism evidence="2 3">
    <name type="scientific">Chlorella ohadii</name>
    <dbReference type="NCBI Taxonomy" id="2649997"/>
    <lineage>
        <taxon>Eukaryota</taxon>
        <taxon>Viridiplantae</taxon>
        <taxon>Chlorophyta</taxon>
        <taxon>core chlorophytes</taxon>
        <taxon>Trebouxiophyceae</taxon>
        <taxon>Chlorellales</taxon>
        <taxon>Chlorellaceae</taxon>
        <taxon>Chlorella clade</taxon>
        <taxon>Chlorella</taxon>
    </lineage>
</organism>
<comment type="caution">
    <text evidence="2">The sequence shown here is derived from an EMBL/GenBank/DDBJ whole genome shotgun (WGS) entry which is preliminary data.</text>
</comment>
<evidence type="ECO:0000313" key="3">
    <source>
        <dbReference type="Proteomes" id="UP001205105"/>
    </source>
</evidence>
<feature type="compositionally biased region" description="Low complexity" evidence="1">
    <location>
        <begin position="194"/>
        <end position="203"/>
    </location>
</feature>
<dbReference type="EMBL" id="JADXDR010000200">
    <property type="protein sequence ID" value="KAI7836203.1"/>
    <property type="molecule type" value="Genomic_DNA"/>
</dbReference>
<feature type="region of interest" description="Disordered" evidence="1">
    <location>
        <begin position="59"/>
        <end position="106"/>
    </location>
</feature>
<feature type="compositionally biased region" description="Low complexity" evidence="1">
    <location>
        <begin position="74"/>
        <end position="106"/>
    </location>
</feature>
<dbReference type="PANTHER" id="PTHR35716:SF6">
    <property type="entry name" value="DUF4864 DOMAIN-CONTAINING PROTEIN"/>
    <property type="match status" value="1"/>
</dbReference>
<feature type="region of interest" description="Disordered" evidence="1">
    <location>
        <begin position="187"/>
        <end position="242"/>
    </location>
</feature>
<gene>
    <name evidence="2" type="ORF">COHA_009928</name>
</gene>
<dbReference type="Proteomes" id="UP001205105">
    <property type="component" value="Unassembled WGS sequence"/>
</dbReference>
<proteinExistence type="predicted"/>
<dbReference type="AlphaFoldDB" id="A0AAD5DH37"/>
<evidence type="ECO:0000256" key="1">
    <source>
        <dbReference type="SAM" id="MobiDB-lite"/>
    </source>
</evidence>
<keyword evidence="3" id="KW-1185">Reference proteome</keyword>
<protein>
    <submittedName>
        <fullName evidence="2">Uncharacterized protein</fullName>
    </submittedName>
</protein>
<feature type="compositionally biased region" description="Gly residues" evidence="1">
    <location>
        <begin position="220"/>
        <end position="241"/>
    </location>
</feature>
<dbReference type="PANTHER" id="PTHR35716">
    <property type="entry name" value="OS05G0574700 PROTEIN-RELATED"/>
    <property type="match status" value="1"/>
</dbReference>
<sequence>MLAGQTTYLPPHLCLQSLLATGLTQPEHVLQHCLALYRKADLAALRQYLPDSYAAALAPPEPAPAAEQDGGSNSSGAGQTAAAPSSSSSSSSSDSGSVSASSSSRAAQAPALPVGPWFKIRESGPLAPLAGVLDVGARRVLPGHLLRRSQVLSTLRPSPDAFQQRLSLTACTGETSVFEWRLRWQADEEEEQQQPEAAADGQQLGATNQQEASSNVSSSSGGGGSSPSSGSGGSSTSGSRGGRWVLESVERDVSSDLPLPTTPHPKAAPEAIVKAQLAALQHGDLFNASCFSSWRGGMKGHVASRRTGLGFHLEALRTKLQQEPYGLLLHHAAAQLGTAVLPSQHEMLQEVAVLAEDGASARFLWRMGIGAQGCWMVTGIFSEHDLLHTDWQQQQHI</sequence>